<comment type="function">
    <text evidence="1 12">Required for the export of heme to the periplasm for the biogenesis of c-type cytochromes.</text>
</comment>
<organism evidence="13 14">
    <name type="scientific">Zhongshania marina</name>
    <dbReference type="NCBI Taxonomy" id="2304603"/>
    <lineage>
        <taxon>Bacteria</taxon>
        <taxon>Pseudomonadati</taxon>
        <taxon>Pseudomonadota</taxon>
        <taxon>Gammaproteobacteria</taxon>
        <taxon>Cellvibrionales</taxon>
        <taxon>Spongiibacteraceae</taxon>
        <taxon>Zhongshania</taxon>
    </lineage>
</organism>
<protein>
    <recommendedName>
        <fullName evidence="4 12">Heme exporter protein D</fullName>
    </recommendedName>
</protein>
<feature type="transmembrane region" description="Helical" evidence="12">
    <location>
        <begin position="18"/>
        <end position="37"/>
    </location>
</feature>
<comment type="subcellular location">
    <subcellularLocation>
        <location evidence="2 12">Cell inner membrane</location>
        <topology evidence="2 12">Single-pass membrane protein</topology>
    </subcellularLocation>
</comment>
<dbReference type="GO" id="GO:0017004">
    <property type="term" value="P:cytochrome complex assembly"/>
    <property type="evidence" value="ECO:0007669"/>
    <property type="project" value="UniProtKB-KW"/>
</dbReference>
<keyword evidence="5 12" id="KW-0813">Transport</keyword>
<evidence type="ECO:0000256" key="4">
    <source>
        <dbReference type="ARBA" id="ARBA00016461"/>
    </source>
</evidence>
<dbReference type="InterPro" id="IPR007078">
    <property type="entry name" value="Haem_export_protD_CcmD"/>
</dbReference>
<dbReference type="NCBIfam" id="TIGR03141">
    <property type="entry name" value="cytochro_ccmD"/>
    <property type="match status" value="1"/>
</dbReference>
<proteinExistence type="inferred from homology"/>
<keyword evidence="7 12" id="KW-0997">Cell inner membrane</keyword>
<dbReference type="Pfam" id="PF04995">
    <property type="entry name" value="CcmD"/>
    <property type="match status" value="1"/>
</dbReference>
<keyword evidence="10 12" id="KW-1133">Transmembrane helix</keyword>
<evidence type="ECO:0000256" key="10">
    <source>
        <dbReference type="ARBA" id="ARBA00022989"/>
    </source>
</evidence>
<keyword evidence="8 12" id="KW-0812">Transmembrane</keyword>
<evidence type="ECO:0000313" key="13">
    <source>
        <dbReference type="EMBL" id="POP53330.1"/>
    </source>
</evidence>
<name>A0A2S4HHD9_9GAMM</name>
<dbReference type="EMBL" id="PQGG01000017">
    <property type="protein sequence ID" value="POP53330.1"/>
    <property type="molecule type" value="Genomic_DNA"/>
</dbReference>
<dbReference type="GO" id="GO:0005886">
    <property type="term" value="C:plasma membrane"/>
    <property type="evidence" value="ECO:0007669"/>
    <property type="project" value="UniProtKB-SubCell"/>
</dbReference>
<evidence type="ECO:0000256" key="7">
    <source>
        <dbReference type="ARBA" id="ARBA00022519"/>
    </source>
</evidence>
<dbReference type="OrthoDB" id="9815607at2"/>
<dbReference type="Proteomes" id="UP000237222">
    <property type="component" value="Unassembled WGS sequence"/>
</dbReference>
<comment type="caution">
    <text evidence="13">The sequence shown here is derived from an EMBL/GenBank/DDBJ whole genome shotgun (WGS) entry which is preliminary data.</text>
</comment>
<keyword evidence="9 12" id="KW-0201">Cytochrome c-type biogenesis</keyword>
<gene>
    <name evidence="13" type="primary">ccmD</name>
    <name evidence="13" type="ORF">C0068_07400</name>
</gene>
<sequence length="65" mass="7359">MYFESISDLLRMSGHGPYVWFCYGVSALVLSILVGVARSRRKQAEQQIRAIVRRKKASTSSTSQH</sequence>
<accession>A0A2S4HHD9</accession>
<evidence type="ECO:0000256" key="9">
    <source>
        <dbReference type="ARBA" id="ARBA00022748"/>
    </source>
</evidence>
<evidence type="ECO:0000256" key="1">
    <source>
        <dbReference type="ARBA" id="ARBA00002442"/>
    </source>
</evidence>
<keyword evidence="6 12" id="KW-1003">Cell membrane</keyword>
<dbReference type="RefSeq" id="WP_103683854.1">
    <property type="nucleotide sequence ID" value="NZ_PQGG01000017.1"/>
</dbReference>
<keyword evidence="11 12" id="KW-0472">Membrane</keyword>
<dbReference type="AlphaFoldDB" id="A0A2S4HHD9"/>
<evidence type="ECO:0000256" key="3">
    <source>
        <dbReference type="ARBA" id="ARBA00008741"/>
    </source>
</evidence>
<reference evidence="13" key="1">
    <citation type="submission" date="2018-01" db="EMBL/GenBank/DDBJ databases">
        <authorList>
            <person name="Yu X.-D."/>
        </authorList>
    </citation>
    <scope>NUCLEOTIDE SEQUENCE</scope>
    <source>
        <strain evidence="13">ZX-21</strain>
    </source>
</reference>
<dbReference type="GO" id="GO:0015886">
    <property type="term" value="P:heme transport"/>
    <property type="evidence" value="ECO:0007669"/>
    <property type="project" value="InterPro"/>
</dbReference>
<evidence type="ECO:0000256" key="8">
    <source>
        <dbReference type="ARBA" id="ARBA00022692"/>
    </source>
</evidence>
<evidence type="ECO:0000256" key="2">
    <source>
        <dbReference type="ARBA" id="ARBA00004377"/>
    </source>
</evidence>
<evidence type="ECO:0000256" key="6">
    <source>
        <dbReference type="ARBA" id="ARBA00022475"/>
    </source>
</evidence>
<evidence type="ECO:0000256" key="5">
    <source>
        <dbReference type="ARBA" id="ARBA00022448"/>
    </source>
</evidence>
<dbReference type="InterPro" id="IPR052075">
    <property type="entry name" value="Heme_exporter_D"/>
</dbReference>
<dbReference type="GO" id="GO:1903607">
    <property type="term" value="P:cytochrome c biosynthetic process"/>
    <property type="evidence" value="ECO:0007669"/>
    <property type="project" value="TreeGrafter"/>
</dbReference>
<dbReference type="PANTHER" id="PTHR37531">
    <property type="entry name" value="HEME EXPORTER PROTEIN D"/>
    <property type="match status" value="1"/>
</dbReference>
<dbReference type="PANTHER" id="PTHR37531:SF1">
    <property type="entry name" value="HEME EXPORTER PROTEIN D"/>
    <property type="match status" value="1"/>
</dbReference>
<evidence type="ECO:0000256" key="12">
    <source>
        <dbReference type="RuleBase" id="RU363101"/>
    </source>
</evidence>
<comment type="similarity">
    <text evidence="3 12">Belongs to the CcmD/CycX/HelD family.</text>
</comment>
<evidence type="ECO:0000313" key="14">
    <source>
        <dbReference type="Proteomes" id="UP000237222"/>
    </source>
</evidence>
<evidence type="ECO:0000256" key="11">
    <source>
        <dbReference type="ARBA" id="ARBA00023136"/>
    </source>
</evidence>